<organism evidence="1 2">
    <name type="scientific">Cinchona calisaya</name>
    <dbReference type="NCBI Taxonomy" id="153742"/>
    <lineage>
        <taxon>Eukaryota</taxon>
        <taxon>Viridiplantae</taxon>
        <taxon>Streptophyta</taxon>
        <taxon>Embryophyta</taxon>
        <taxon>Tracheophyta</taxon>
        <taxon>Spermatophyta</taxon>
        <taxon>Magnoliopsida</taxon>
        <taxon>eudicotyledons</taxon>
        <taxon>Gunneridae</taxon>
        <taxon>Pentapetalae</taxon>
        <taxon>asterids</taxon>
        <taxon>lamiids</taxon>
        <taxon>Gentianales</taxon>
        <taxon>Rubiaceae</taxon>
        <taxon>Cinchonoideae</taxon>
        <taxon>Cinchoneae</taxon>
        <taxon>Cinchona</taxon>
    </lineage>
</organism>
<evidence type="ECO:0000313" key="1">
    <source>
        <dbReference type="EMBL" id="KAL3506743.1"/>
    </source>
</evidence>
<keyword evidence="2" id="KW-1185">Reference proteome</keyword>
<evidence type="ECO:0008006" key="3">
    <source>
        <dbReference type="Google" id="ProtNLM"/>
    </source>
</evidence>
<sequence>MGFIHVMNQALDEWSEYEELGLIKQGENSVQRSVDVIVQNEMETNPEIPKVHIDVQIDKKKKKKERYLYCSLDNNNLVNITWALVQHKAGSIEIVEAEAIRMGLFE</sequence>
<comment type="caution">
    <text evidence="1">The sequence shown here is derived from an EMBL/GenBank/DDBJ whole genome shotgun (WGS) entry which is preliminary data.</text>
</comment>
<dbReference type="Proteomes" id="UP001630127">
    <property type="component" value="Unassembled WGS sequence"/>
</dbReference>
<dbReference type="AlphaFoldDB" id="A0ABD2YH77"/>
<dbReference type="EMBL" id="JBJUIK010000013">
    <property type="protein sequence ID" value="KAL3506743.1"/>
    <property type="molecule type" value="Genomic_DNA"/>
</dbReference>
<evidence type="ECO:0000313" key="2">
    <source>
        <dbReference type="Proteomes" id="UP001630127"/>
    </source>
</evidence>
<proteinExistence type="predicted"/>
<gene>
    <name evidence="1" type="ORF">ACH5RR_032125</name>
</gene>
<name>A0ABD2YH77_9GENT</name>
<reference evidence="1 2" key="1">
    <citation type="submission" date="2024-11" db="EMBL/GenBank/DDBJ databases">
        <title>A near-complete genome assembly of Cinchona calisaya.</title>
        <authorList>
            <person name="Lian D.C."/>
            <person name="Zhao X.W."/>
            <person name="Wei L."/>
        </authorList>
    </citation>
    <scope>NUCLEOTIDE SEQUENCE [LARGE SCALE GENOMIC DNA]</scope>
    <source>
        <tissue evidence="1">Nenye</tissue>
    </source>
</reference>
<protein>
    <recommendedName>
        <fullName evidence="3">Transposase</fullName>
    </recommendedName>
</protein>
<accession>A0ABD2YH77</accession>